<feature type="domain" description="Solute-binding protein family 3/N-terminal" evidence="3">
    <location>
        <begin position="48"/>
        <end position="267"/>
    </location>
</feature>
<sequence length="267" mass="30541">MNTVRELRFLDYNYGVQPMRMKREMRYLLYIAWFIFGLQESAAQPIKTVVGGHNPWPPYILEDGSGLVKDVVTAAFAAQDIHFEMRVAPFSRMMRLLEQGAVDVVPALWWTAKRSNTLLFTEPYFNNEMVVVHHVDDALSFSGARSLRFLSMSVIRGYGYYDFLSSIEGLELIPLSSLQACLELVEKRRVDVAVADLWAAKYHLKTLPNLKKLAVLKPALISWPLHMGALKTHPQGNEIIQQFNLGLAKIKRNGLYERLITTHFGHF</sequence>
<dbReference type="SUPFAM" id="SSF53850">
    <property type="entry name" value="Periplasmic binding protein-like II"/>
    <property type="match status" value="1"/>
</dbReference>
<reference evidence="5" key="3">
    <citation type="submission" date="2019-09" db="EMBL/GenBank/DDBJ databases">
        <title>Co-occurence of chitin degradation, pigmentation and bioactivity in marine Pseudoalteromonas.</title>
        <authorList>
            <person name="Sonnenschein E.C."/>
            <person name="Bech P.K."/>
        </authorList>
    </citation>
    <scope>NUCLEOTIDE SEQUENCE</scope>
    <source>
        <strain evidence="5">S2231</strain>
    </source>
</reference>
<evidence type="ECO:0000313" key="4">
    <source>
        <dbReference type="EMBL" id="TMP45273.1"/>
    </source>
</evidence>
<evidence type="ECO:0000313" key="6">
    <source>
        <dbReference type="Proteomes" id="UP000305730"/>
    </source>
</evidence>
<organism evidence="5 7">
    <name type="scientific">Pseudoalteromonas citrea</name>
    <dbReference type="NCBI Taxonomy" id="43655"/>
    <lineage>
        <taxon>Bacteria</taxon>
        <taxon>Pseudomonadati</taxon>
        <taxon>Pseudomonadota</taxon>
        <taxon>Gammaproteobacteria</taxon>
        <taxon>Alteromonadales</taxon>
        <taxon>Pseudoalteromonadaceae</taxon>
        <taxon>Pseudoalteromonas</taxon>
    </lineage>
</organism>
<dbReference type="EMBL" id="PNCL01000017">
    <property type="protein sequence ID" value="TMP61261.1"/>
    <property type="molecule type" value="Genomic_DNA"/>
</dbReference>
<proteinExistence type="inferred from homology"/>
<keyword evidence="2" id="KW-0732">Signal</keyword>
<dbReference type="Proteomes" id="UP000305730">
    <property type="component" value="Unassembled WGS sequence"/>
</dbReference>
<dbReference type="PANTHER" id="PTHR35936:SF25">
    <property type="entry name" value="ABC TRANSPORTER SUBSTRATE-BINDING PROTEIN"/>
    <property type="match status" value="1"/>
</dbReference>
<keyword evidence="6" id="KW-1185">Reference proteome</keyword>
<comment type="similarity">
    <text evidence="1">Belongs to the bacterial solute-binding protein 3 family.</text>
</comment>
<evidence type="ECO:0000313" key="5">
    <source>
        <dbReference type="EMBL" id="TMP61261.1"/>
    </source>
</evidence>
<reference evidence="6 7" key="1">
    <citation type="submission" date="2017-12" db="EMBL/GenBank/DDBJ databases">
        <authorList>
            <person name="Paulsen S."/>
            <person name="Gram L.K."/>
        </authorList>
    </citation>
    <scope>NUCLEOTIDE SEQUENCE [LARGE SCALE GENOMIC DNA]</scope>
    <source>
        <strain evidence="5 7">S2231</strain>
        <strain evidence="4 6">S2233</strain>
    </source>
</reference>
<evidence type="ECO:0000256" key="2">
    <source>
        <dbReference type="ARBA" id="ARBA00022729"/>
    </source>
</evidence>
<dbReference type="EMBL" id="PNCK01000018">
    <property type="protein sequence ID" value="TMP45273.1"/>
    <property type="molecule type" value="Genomic_DNA"/>
</dbReference>
<evidence type="ECO:0000259" key="3">
    <source>
        <dbReference type="SMART" id="SM00062"/>
    </source>
</evidence>
<dbReference type="Proteomes" id="UP000307706">
    <property type="component" value="Unassembled WGS sequence"/>
</dbReference>
<accession>A0A5S3XST0</accession>
<dbReference type="InterPro" id="IPR001638">
    <property type="entry name" value="Solute-binding_3/MltF_N"/>
</dbReference>
<dbReference type="Pfam" id="PF00497">
    <property type="entry name" value="SBP_bac_3"/>
    <property type="match status" value="1"/>
</dbReference>
<name>A0A5S3XST0_9GAMM</name>
<dbReference type="SMART" id="SM00062">
    <property type="entry name" value="PBPb"/>
    <property type="match status" value="1"/>
</dbReference>
<dbReference type="Gene3D" id="3.40.190.10">
    <property type="entry name" value="Periplasmic binding protein-like II"/>
    <property type="match status" value="2"/>
</dbReference>
<evidence type="ECO:0000313" key="7">
    <source>
        <dbReference type="Proteomes" id="UP000307706"/>
    </source>
</evidence>
<evidence type="ECO:0000256" key="1">
    <source>
        <dbReference type="ARBA" id="ARBA00010333"/>
    </source>
</evidence>
<protein>
    <recommendedName>
        <fullName evidence="3">Solute-binding protein family 3/N-terminal domain-containing protein</fullName>
    </recommendedName>
</protein>
<dbReference type="AlphaFoldDB" id="A0A5S3XST0"/>
<comment type="caution">
    <text evidence="5">The sequence shown here is derived from an EMBL/GenBank/DDBJ whole genome shotgun (WGS) entry which is preliminary data.</text>
</comment>
<dbReference type="PANTHER" id="PTHR35936">
    <property type="entry name" value="MEMBRANE-BOUND LYTIC MUREIN TRANSGLYCOSYLASE F"/>
    <property type="match status" value="1"/>
</dbReference>
<dbReference type="OrthoDB" id="2081943at2"/>
<reference evidence="6 7" key="2">
    <citation type="submission" date="2019-06" db="EMBL/GenBank/DDBJ databases">
        <title>Co-occurence of chitin degradation, pigmentation and bioactivity in marine Pseudoalteromonas.</title>
        <authorList>
            <person name="Sonnenschein E.C."/>
            <person name="Bech P.K."/>
        </authorList>
    </citation>
    <scope>NUCLEOTIDE SEQUENCE [LARGE SCALE GENOMIC DNA]</scope>
    <source>
        <strain evidence="7">S2231</strain>
        <strain evidence="4 6">S2233</strain>
    </source>
</reference>
<gene>
    <name evidence="5" type="ORF">CWB96_04785</name>
    <name evidence="4" type="ORF">CWB97_05620</name>
</gene>